<reference evidence="1 2" key="1">
    <citation type="submission" date="2012-05" db="EMBL/GenBank/DDBJ databases">
        <title>Finished chromosome of genome of Oscillatoria sp. PCC 7112.</title>
        <authorList>
            <consortium name="US DOE Joint Genome Institute"/>
            <person name="Gugger M."/>
            <person name="Coursin T."/>
            <person name="Rippka R."/>
            <person name="Tandeau De Marsac N."/>
            <person name="Huntemann M."/>
            <person name="Wei C.-L."/>
            <person name="Han J."/>
            <person name="Detter J.C."/>
            <person name="Han C."/>
            <person name="Tapia R."/>
            <person name="Davenport K."/>
            <person name="Daligault H."/>
            <person name="Erkkila T."/>
            <person name="Gu W."/>
            <person name="Munk A.C.C."/>
            <person name="Teshima H."/>
            <person name="Xu Y."/>
            <person name="Chain P."/>
            <person name="Chen A."/>
            <person name="Krypides N."/>
            <person name="Mavromatis K."/>
            <person name="Markowitz V."/>
            <person name="Szeto E."/>
            <person name="Ivanova N."/>
            <person name="Mikhailova N."/>
            <person name="Ovchinnikova G."/>
            <person name="Pagani I."/>
            <person name="Pati A."/>
            <person name="Goodwin L."/>
            <person name="Peters L."/>
            <person name="Pitluck S."/>
            <person name="Woyke T."/>
            <person name="Kerfeld C."/>
        </authorList>
    </citation>
    <scope>NUCLEOTIDE SEQUENCE [LARGE SCALE GENOMIC DNA]</scope>
    <source>
        <strain evidence="1 2">PCC 7112</strain>
    </source>
</reference>
<gene>
    <name evidence="1" type="ORF">Osc7112_0168</name>
</gene>
<dbReference type="RefSeq" id="WP_015174139.1">
    <property type="nucleotide sequence ID" value="NZ_CAWLHL010000001.1"/>
</dbReference>
<accession>K9V9P3</accession>
<name>K9V9P3_9CYAN</name>
<sequence>MDLADVSDITGNFDWNHVIVYRHPLGQNSRFNAARDLFLHGI</sequence>
<evidence type="ECO:0000313" key="2">
    <source>
        <dbReference type="Proteomes" id="UP000010478"/>
    </source>
</evidence>
<dbReference type="Proteomes" id="UP000010478">
    <property type="component" value="Chromosome"/>
</dbReference>
<organism evidence="1 2">
    <name type="scientific">Phormidium nigroviride PCC 7112</name>
    <dbReference type="NCBI Taxonomy" id="179408"/>
    <lineage>
        <taxon>Bacteria</taxon>
        <taxon>Bacillati</taxon>
        <taxon>Cyanobacteriota</taxon>
        <taxon>Cyanophyceae</taxon>
        <taxon>Oscillatoriophycideae</taxon>
        <taxon>Oscillatoriales</taxon>
        <taxon>Oscillatoriaceae</taxon>
        <taxon>Phormidium</taxon>
    </lineage>
</organism>
<keyword evidence="2" id="KW-1185">Reference proteome</keyword>
<dbReference type="KEGG" id="oni:Osc7112_0168"/>
<dbReference type="EMBL" id="CP003614">
    <property type="protein sequence ID" value="AFZ04803.1"/>
    <property type="molecule type" value="Genomic_DNA"/>
</dbReference>
<dbReference type="HOGENOM" id="CLU_3255023_0_0_3"/>
<protein>
    <submittedName>
        <fullName evidence="1">Uncharacterized protein</fullName>
    </submittedName>
</protein>
<evidence type="ECO:0000313" key="1">
    <source>
        <dbReference type="EMBL" id="AFZ04803.1"/>
    </source>
</evidence>
<dbReference type="AlphaFoldDB" id="K9V9P3"/>
<proteinExistence type="predicted"/>